<dbReference type="SUPFAM" id="SSF100920">
    <property type="entry name" value="Heat shock protein 70kD (HSP70), peptide-binding domain"/>
    <property type="match status" value="1"/>
</dbReference>
<reference evidence="5" key="1">
    <citation type="journal article" date="2012" name="Nat. Biotechnol.">
        <title>Reference genome sequence of the model plant Setaria.</title>
        <authorList>
            <person name="Bennetzen J.L."/>
            <person name="Schmutz J."/>
            <person name="Wang H."/>
            <person name="Percifield R."/>
            <person name="Hawkins J."/>
            <person name="Pontaroli A.C."/>
            <person name="Estep M."/>
            <person name="Feng L."/>
            <person name="Vaughn J.N."/>
            <person name="Grimwood J."/>
            <person name="Jenkins J."/>
            <person name="Barry K."/>
            <person name="Lindquist E."/>
            <person name="Hellsten U."/>
            <person name="Deshpande S."/>
            <person name="Wang X."/>
            <person name="Wu X."/>
            <person name="Mitros T."/>
            <person name="Triplett J."/>
            <person name="Yang X."/>
            <person name="Ye C.Y."/>
            <person name="Mauro-Herrera M."/>
            <person name="Wang L."/>
            <person name="Li P."/>
            <person name="Sharma M."/>
            <person name="Sharma R."/>
            <person name="Ronald P.C."/>
            <person name="Panaud O."/>
            <person name="Kellogg E.A."/>
            <person name="Brutnell T.P."/>
            <person name="Doust A.N."/>
            <person name="Tuskan G.A."/>
            <person name="Rokhsar D."/>
            <person name="Devos K.M."/>
        </authorList>
    </citation>
    <scope>NUCLEOTIDE SEQUENCE [LARGE SCALE GENOMIC DNA]</scope>
    <source>
        <strain evidence="5">cv. Yugu1</strain>
    </source>
</reference>
<dbReference type="InterPro" id="IPR029048">
    <property type="entry name" value="HSP70_C_sf"/>
</dbReference>
<dbReference type="InterPro" id="IPR043129">
    <property type="entry name" value="ATPase_NBD"/>
</dbReference>
<dbReference type="GO" id="GO:0140662">
    <property type="term" value="F:ATP-dependent protein folding chaperone"/>
    <property type="evidence" value="ECO:0007669"/>
    <property type="project" value="InterPro"/>
</dbReference>
<organism evidence="4 5">
    <name type="scientific">Setaria italica</name>
    <name type="common">Foxtail millet</name>
    <name type="synonym">Panicum italicum</name>
    <dbReference type="NCBI Taxonomy" id="4555"/>
    <lineage>
        <taxon>Eukaryota</taxon>
        <taxon>Viridiplantae</taxon>
        <taxon>Streptophyta</taxon>
        <taxon>Embryophyta</taxon>
        <taxon>Tracheophyta</taxon>
        <taxon>Spermatophyta</taxon>
        <taxon>Magnoliopsida</taxon>
        <taxon>Liliopsida</taxon>
        <taxon>Poales</taxon>
        <taxon>Poaceae</taxon>
        <taxon>PACMAD clade</taxon>
        <taxon>Panicoideae</taxon>
        <taxon>Panicodae</taxon>
        <taxon>Paniceae</taxon>
        <taxon>Cenchrinae</taxon>
        <taxon>Setaria</taxon>
    </lineage>
</organism>
<dbReference type="GO" id="GO:0042026">
    <property type="term" value="P:protein refolding"/>
    <property type="evidence" value="ECO:0000318"/>
    <property type="project" value="GO_Central"/>
</dbReference>
<dbReference type="Gene3D" id="1.20.1270.10">
    <property type="match status" value="1"/>
</dbReference>
<dbReference type="HOGENOM" id="CLU_005965_2_1_1"/>
<comment type="similarity">
    <text evidence="3">Belongs to the heat shock protein 70 family.</text>
</comment>
<dbReference type="SUPFAM" id="SSF53067">
    <property type="entry name" value="Actin-like ATPase domain"/>
    <property type="match status" value="2"/>
</dbReference>
<dbReference type="GO" id="GO:0031072">
    <property type="term" value="F:heat shock protein binding"/>
    <property type="evidence" value="ECO:0000318"/>
    <property type="project" value="GO_Central"/>
</dbReference>
<dbReference type="GO" id="GO:0044183">
    <property type="term" value="F:protein folding chaperone"/>
    <property type="evidence" value="ECO:0000318"/>
    <property type="project" value="GO_Central"/>
</dbReference>
<dbReference type="Proteomes" id="UP000004995">
    <property type="component" value="Unassembled WGS sequence"/>
</dbReference>
<dbReference type="InParanoid" id="K3ZF53"/>
<dbReference type="PROSITE" id="PS00297">
    <property type="entry name" value="HSP70_1"/>
    <property type="match status" value="1"/>
</dbReference>
<keyword evidence="2 3" id="KW-0067">ATP-binding</keyword>
<dbReference type="Pfam" id="PF00012">
    <property type="entry name" value="HSP70"/>
    <property type="match status" value="3"/>
</dbReference>
<evidence type="ECO:0000256" key="2">
    <source>
        <dbReference type="ARBA" id="ARBA00022840"/>
    </source>
</evidence>
<protein>
    <submittedName>
        <fullName evidence="4">Uncharacterized protein</fullName>
    </submittedName>
</protein>
<dbReference type="SUPFAM" id="SSF100934">
    <property type="entry name" value="Heat shock protein 70kD (HSP70), C-terminal subdomain"/>
    <property type="match status" value="1"/>
</dbReference>
<dbReference type="FunFam" id="3.90.640.10:FF:000002">
    <property type="entry name" value="Heat shock 70 kDa"/>
    <property type="match status" value="1"/>
</dbReference>
<dbReference type="eggNOG" id="KOG0101">
    <property type="taxonomic scope" value="Eukaryota"/>
</dbReference>
<dbReference type="EnsemblPlants" id="KQL13205">
    <property type="protein sequence ID" value="KQL13205"/>
    <property type="gene ID" value="SETIT_025202mg"/>
</dbReference>
<dbReference type="GO" id="GO:0016887">
    <property type="term" value="F:ATP hydrolysis activity"/>
    <property type="evidence" value="ECO:0000318"/>
    <property type="project" value="GO_Central"/>
</dbReference>
<dbReference type="GO" id="GO:0005524">
    <property type="term" value="F:ATP binding"/>
    <property type="evidence" value="ECO:0007669"/>
    <property type="project" value="UniProtKB-KW"/>
</dbReference>
<dbReference type="OMA" id="AFTATEW"/>
<dbReference type="AlphaFoldDB" id="K3ZF53"/>
<dbReference type="PRINTS" id="PR00301">
    <property type="entry name" value="HEATSHOCK70"/>
</dbReference>
<dbReference type="InterPro" id="IPR029047">
    <property type="entry name" value="HSP70_peptide-bd_sf"/>
</dbReference>
<dbReference type="Gramene" id="KQL13205">
    <property type="protein sequence ID" value="KQL13205"/>
    <property type="gene ID" value="SETIT_025202mg"/>
</dbReference>
<proteinExistence type="inferred from homology"/>
<evidence type="ECO:0000256" key="3">
    <source>
        <dbReference type="RuleBase" id="RU003322"/>
    </source>
</evidence>
<keyword evidence="1 3" id="KW-0547">Nucleotide-binding</keyword>
<evidence type="ECO:0000313" key="5">
    <source>
        <dbReference type="Proteomes" id="UP000004995"/>
    </source>
</evidence>
<evidence type="ECO:0000313" key="4">
    <source>
        <dbReference type="EnsemblPlants" id="KQL13205"/>
    </source>
</evidence>
<dbReference type="GO" id="GO:0005737">
    <property type="term" value="C:cytoplasm"/>
    <property type="evidence" value="ECO:0000318"/>
    <property type="project" value="GO_Central"/>
</dbReference>
<name>K3ZF53_SETIT</name>
<dbReference type="FunFam" id="3.30.30.30:FF:000001">
    <property type="entry name" value="heat shock 70 kDa protein-like"/>
    <property type="match status" value="1"/>
</dbReference>
<dbReference type="PANTHER" id="PTHR19375">
    <property type="entry name" value="HEAT SHOCK PROTEIN 70KDA"/>
    <property type="match status" value="1"/>
</dbReference>
<dbReference type="Gene3D" id="3.30.420.40">
    <property type="match status" value="3"/>
</dbReference>
<accession>K3ZF53</accession>
<sequence>MAKWKGPAIGIDLGTTSSCVGVWRNGRVEIIPNDQGNRTTPSYVAFTATEWFNGDAAKKQVAMNPVNNVFDMKRLIGRRFSDPSVQSDMKLWPFKVVAGAGDKPMVMVNYRGEEEQFSAEITSMVLTEMKEIAEAHIGSTVKNAVVTVPACFNDSQRQATRDAGAISGLNVMRVINEPTAAAIAYALRQESQQHWREERAHLRPWRPPDCHLGGEDFDNRMVNHFVQEFKRRQRMDISSDLRALRRLRIACELAKRALSSIAQTTIEIDSLYEGMDLYTTVTRARFNKLNMDLFAKCMELVEKCLHDAKMHKSSVHDVVQVGGSTRIPKVQELLQDLFNGKELHCSINPDESAAYGATVLAASLSGEDNVNVQVHDITVSRSGDRWWHDVYEGEGARTEDNSLLGKFELSGIPLVARGVPQITVCFEIDVDGILNVSVVDKVTGQSTITVTTDKGQLSKEEIEKMMQDVEEYKVHKRKMDARNALEDYVESMHIIASKLSADDKKCVEDAINWLDSNELADTDEIKGKMKDLKGICDPIL</sequence>
<keyword evidence="5" id="KW-1185">Reference proteome</keyword>
<evidence type="ECO:0000256" key="1">
    <source>
        <dbReference type="ARBA" id="ARBA00022741"/>
    </source>
</evidence>
<dbReference type="Gene3D" id="3.90.640.10">
    <property type="entry name" value="Actin, Chain A, domain 4"/>
    <property type="match status" value="1"/>
</dbReference>
<dbReference type="InterPro" id="IPR018181">
    <property type="entry name" value="Heat_shock_70_CS"/>
</dbReference>
<dbReference type="InterPro" id="IPR013126">
    <property type="entry name" value="Hsp_70_fam"/>
</dbReference>
<dbReference type="Gene3D" id="2.60.34.10">
    <property type="entry name" value="Substrate Binding Domain Of DNAk, Chain A, domain 1"/>
    <property type="match status" value="1"/>
</dbReference>
<dbReference type="STRING" id="4555.K3ZF53"/>
<dbReference type="EMBL" id="AGNK02001437">
    <property type="status" value="NOT_ANNOTATED_CDS"/>
    <property type="molecule type" value="Genomic_DNA"/>
</dbReference>
<reference evidence="4" key="2">
    <citation type="submission" date="2018-08" db="UniProtKB">
        <authorList>
            <consortium name="EnsemblPlants"/>
        </authorList>
    </citation>
    <scope>IDENTIFICATION</scope>
    <source>
        <strain evidence="4">Yugu1</strain>
    </source>
</reference>
<dbReference type="FunFam" id="3.30.420.40:FF:000026">
    <property type="entry name" value="Heat shock protein 70"/>
    <property type="match status" value="1"/>
</dbReference>